<dbReference type="EnsemblPlants" id="Zm00001eb067770_T001">
    <property type="protein sequence ID" value="Zm00001eb067770_P001"/>
    <property type="gene ID" value="Zm00001eb067770"/>
</dbReference>
<dbReference type="Proteomes" id="UP000007305">
    <property type="component" value="Chromosome 2"/>
</dbReference>
<dbReference type="Gramene" id="Zm00001eb067770_T001">
    <property type="protein sequence ID" value="Zm00001eb067770_P001"/>
    <property type="gene ID" value="Zm00001eb067770"/>
</dbReference>
<dbReference type="AlphaFoldDB" id="A0A804M917"/>
<organism evidence="2 3">
    <name type="scientific">Zea mays</name>
    <name type="common">Maize</name>
    <dbReference type="NCBI Taxonomy" id="4577"/>
    <lineage>
        <taxon>Eukaryota</taxon>
        <taxon>Viridiplantae</taxon>
        <taxon>Streptophyta</taxon>
        <taxon>Embryophyta</taxon>
        <taxon>Tracheophyta</taxon>
        <taxon>Spermatophyta</taxon>
        <taxon>Magnoliopsida</taxon>
        <taxon>Liliopsida</taxon>
        <taxon>Poales</taxon>
        <taxon>Poaceae</taxon>
        <taxon>PACMAD clade</taxon>
        <taxon>Panicoideae</taxon>
        <taxon>Andropogonodae</taxon>
        <taxon>Andropogoneae</taxon>
        <taxon>Tripsacinae</taxon>
        <taxon>Zea</taxon>
    </lineage>
</organism>
<reference evidence="2" key="3">
    <citation type="submission" date="2021-05" db="UniProtKB">
        <authorList>
            <consortium name="EnsemblPlants"/>
        </authorList>
    </citation>
    <scope>IDENTIFICATION</scope>
    <source>
        <strain evidence="2">cv. B73</strain>
    </source>
</reference>
<proteinExistence type="predicted"/>
<accession>A0A804M917</accession>
<evidence type="ECO:0000313" key="2">
    <source>
        <dbReference type="EnsemblPlants" id="Zm00001eb067770_P001"/>
    </source>
</evidence>
<sequence length="101" mass="11169">MSRRTTTTWRSMSAPSRPASCPSPATAAAAVTAAPPPPPRFLHRACVQVSLVMQASRGRFLITQSSPRGSWWLLWWWTDGARPTLTSTTASMSLRLMSWTH</sequence>
<reference evidence="2" key="2">
    <citation type="submission" date="2019-07" db="EMBL/GenBank/DDBJ databases">
        <authorList>
            <person name="Seetharam A."/>
            <person name="Woodhouse M."/>
            <person name="Cannon E."/>
        </authorList>
    </citation>
    <scope>NUCLEOTIDE SEQUENCE [LARGE SCALE GENOMIC DNA]</scope>
    <source>
        <strain evidence="2">cv. B73</strain>
    </source>
</reference>
<name>A0A804M917_MAIZE</name>
<reference evidence="3" key="1">
    <citation type="submission" date="2015-12" db="EMBL/GenBank/DDBJ databases">
        <title>Update maize B73 reference genome by single molecule sequencing technologies.</title>
        <authorList>
            <consortium name="Maize Genome Sequencing Project"/>
            <person name="Ware D."/>
        </authorList>
    </citation>
    <scope>NUCLEOTIDE SEQUENCE [LARGE SCALE GENOMIC DNA]</scope>
    <source>
        <strain evidence="3">cv. B73</strain>
    </source>
</reference>
<evidence type="ECO:0000313" key="3">
    <source>
        <dbReference type="Proteomes" id="UP000007305"/>
    </source>
</evidence>
<evidence type="ECO:0000256" key="1">
    <source>
        <dbReference type="SAM" id="MobiDB-lite"/>
    </source>
</evidence>
<protein>
    <submittedName>
        <fullName evidence="2">Uncharacterized protein</fullName>
    </submittedName>
</protein>
<keyword evidence="3" id="KW-1185">Reference proteome</keyword>
<dbReference type="InParanoid" id="A0A804M917"/>
<feature type="region of interest" description="Disordered" evidence="1">
    <location>
        <begin position="1"/>
        <end position="33"/>
    </location>
</feature>